<proteinExistence type="predicted"/>
<feature type="compositionally biased region" description="Polar residues" evidence="3">
    <location>
        <begin position="252"/>
        <end position="261"/>
    </location>
</feature>
<evidence type="ECO:0000256" key="1">
    <source>
        <dbReference type="ARBA" id="ARBA00022737"/>
    </source>
</evidence>
<dbReference type="Pfam" id="PF12796">
    <property type="entry name" value="Ank_2"/>
    <property type="match status" value="1"/>
</dbReference>
<evidence type="ECO:0000313" key="4">
    <source>
        <dbReference type="Proteomes" id="UP000887581"/>
    </source>
</evidence>
<evidence type="ECO:0000256" key="3">
    <source>
        <dbReference type="SAM" id="MobiDB-lite"/>
    </source>
</evidence>
<dbReference type="Gene3D" id="1.25.40.20">
    <property type="entry name" value="Ankyrin repeat-containing domain"/>
    <property type="match status" value="2"/>
</dbReference>
<dbReference type="WBParaSite" id="sdigi.contig388.g7962.t1">
    <property type="protein sequence ID" value="sdigi.contig388.g7962.t1"/>
    <property type="gene ID" value="sdigi.contig388.g7962"/>
</dbReference>
<keyword evidence="1" id="KW-0677">Repeat</keyword>
<dbReference type="SMART" id="SM00248">
    <property type="entry name" value="ANK"/>
    <property type="match status" value="3"/>
</dbReference>
<sequence length="261" mass="29841">MYSGRKSISLDCNEDVLRKWLLGHLHIIQAKALAANLVLPIVYVEKIQAVPDSSPNEINLIGESLLIATIKYLDDKGNRLKYIQLLIDRGADINFQDKRERRTALMYTCIEDNRTDEGLMIAKSKNCNFDVQDRLGNTALMYAAMKGRDELMNFMVDALAKGWSLSVLQLTNCMGHTAEDLAIRNGHHRCARIVQTQRLHLLACLNRQIGMVGQTGCRYWDAFAAIYKCIDKWKPRQRRKSADPRSFRLLQTKPTVRKNSM</sequence>
<evidence type="ECO:0000313" key="5">
    <source>
        <dbReference type="WBParaSite" id="sdigi.contig388.g7962.t1"/>
    </source>
</evidence>
<evidence type="ECO:0000256" key="2">
    <source>
        <dbReference type="ARBA" id="ARBA00023043"/>
    </source>
</evidence>
<keyword evidence="2" id="KW-0040">ANK repeat</keyword>
<dbReference type="AlphaFoldDB" id="A0A915PS85"/>
<protein>
    <submittedName>
        <fullName evidence="5">ANK_REP_REGION domain-containing protein</fullName>
    </submittedName>
</protein>
<dbReference type="SUPFAM" id="SSF48403">
    <property type="entry name" value="Ankyrin repeat"/>
    <property type="match status" value="1"/>
</dbReference>
<name>A0A915PS85_9BILA</name>
<dbReference type="Proteomes" id="UP000887581">
    <property type="component" value="Unplaced"/>
</dbReference>
<feature type="region of interest" description="Disordered" evidence="3">
    <location>
        <begin position="241"/>
        <end position="261"/>
    </location>
</feature>
<dbReference type="PANTHER" id="PTHR24198">
    <property type="entry name" value="ANKYRIN REPEAT AND PROTEIN KINASE DOMAIN-CONTAINING PROTEIN"/>
    <property type="match status" value="1"/>
</dbReference>
<dbReference type="InterPro" id="IPR036770">
    <property type="entry name" value="Ankyrin_rpt-contain_sf"/>
</dbReference>
<dbReference type="InterPro" id="IPR002110">
    <property type="entry name" value="Ankyrin_rpt"/>
</dbReference>
<reference evidence="5" key="1">
    <citation type="submission" date="2022-11" db="UniProtKB">
        <authorList>
            <consortium name="WormBaseParasite"/>
        </authorList>
    </citation>
    <scope>IDENTIFICATION</scope>
</reference>
<dbReference type="PANTHER" id="PTHR24198:SF165">
    <property type="entry name" value="ANKYRIN REPEAT-CONTAINING PROTEIN-RELATED"/>
    <property type="match status" value="1"/>
</dbReference>
<organism evidence="4 5">
    <name type="scientific">Setaria digitata</name>
    <dbReference type="NCBI Taxonomy" id="48799"/>
    <lineage>
        <taxon>Eukaryota</taxon>
        <taxon>Metazoa</taxon>
        <taxon>Ecdysozoa</taxon>
        <taxon>Nematoda</taxon>
        <taxon>Chromadorea</taxon>
        <taxon>Rhabditida</taxon>
        <taxon>Spirurina</taxon>
        <taxon>Spiruromorpha</taxon>
        <taxon>Filarioidea</taxon>
        <taxon>Setariidae</taxon>
        <taxon>Setaria</taxon>
    </lineage>
</organism>
<accession>A0A915PS85</accession>
<keyword evidence="4" id="KW-1185">Reference proteome</keyword>